<protein>
    <submittedName>
        <fullName evidence="2">Putative phycocyanin operon protein Z</fullName>
    </submittedName>
</protein>
<sequence length="319" mass="34260">MSAATKGGDPREGSGSGLVANSGEMFVRRAQQFRARGTTRPARGTRRAGCRRADLSSAVLHMQQQSPLGLSNEETRIPDDELPKYRKADGLTDADWDKMFARLGHEARTQRQIATMTLAANMRPDTVPRLIEMLRLEDTVPRRQAVQTLGAIGKPCVDAVCDELISTQDVTVRASCVKSLAALILNYPELRLEFPQRALDTLKSVVHESDQVTKLATVMCLGVLGSRDVTRDIPGSPAAIDLLLDILSVTQDVGLGASVVMSLGSIGTCGDADRVLDGLRGAVESMKDIEGGDYIAQLAEAQIEKLSSSSLADSVSKIN</sequence>
<dbReference type="Proteomes" id="UP000324585">
    <property type="component" value="Unassembled WGS sequence"/>
</dbReference>
<accession>A0A5J4YIQ2</accession>
<dbReference type="InterPro" id="IPR016024">
    <property type="entry name" value="ARM-type_fold"/>
</dbReference>
<evidence type="ECO:0000313" key="2">
    <source>
        <dbReference type="EMBL" id="KAA8491025.1"/>
    </source>
</evidence>
<evidence type="ECO:0000256" key="1">
    <source>
        <dbReference type="SAM" id="MobiDB-lite"/>
    </source>
</evidence>
<comment type="caution">
    <text evidence="2">The sequence shown here is derived from an EMBL/GenBank/DDBJ whole genome shotgun (WGS) entry which is preliminary data.</text>
</comment>
<dbReference type="EMBL" id="VRMN01000016">
    <property type="protein sequence ID" value="KAA8491025.1"/>
    <property type="molecule type" value="Genomic_DNA"/>
</dbReference>
<proteinExistence type="predicted"/>
<name>A0A5J4YIQ2_PORPP</name>
<dbReference type="AlphaFoldDB" id="A0A5J4YIQ2"/>
<keyword evidence="3" id="KW-1185">Reference proteome</keyword>
<gene>
    <name evidence="2" type="ORF">FVE85_4442</name>
</gene>
<dbReference type="Pfam" id="PF13646">
    <property type="entry name" value="HEAT_2"/>
    <property type="match status" value="1"/>
</dbReference>
<dbReference type="SUPFAM" id="SSF48371">
    <property type="entry name" value="ARM repeat"/>
    <property type="match status" value="1"/>
</dbReference>
<dbReference type="Gene3D" id="1.25.10.10">
    <property type="entry name" value="Leucine-rich Repeat Variant"/>
    <property type="match status" value="1"/>
</dbReference>
<feature type="region of interest" description="Disordered" evidence="1">
    <location>
        <begin position="1"/>
        <end position="22"/>
    </location>
</feature>
<reference evidence="3" key="1">
    <citation type="journal article" date="2019" name="Nat. Commun.">
        <title>Expansion of phycobilisome linker gene families in mesophilic red algae.</title>
        <authorList>
            <person name="Lee J."/>
            <person name="Kim D."/>
            <person name="Bhattacharya D."/>
            <person name="Yoon H.S."/>
        </authorList>
    </citation>
    <scope>NUCLEOTIDE SEQUENCE [LARGE SCALE GENOMIC DNA]</scope>
    <source>
        <strain evidence="3">CCMP 1328</strain>
    </source>
</reference>
<organism evidence="2 3">
    <name type="scientific">Porphyridium purpureum</name>
    <name type="common">Red alga</name>
    <name type="synonym">Porphyridium cruentum</name>
    <dbReference type="NCBI Taxonomy" id="35688"/>
    <lineage>
        <taxon>Eukaryota</taxon>
        <taxon>Rhodophyta</taxon>
        <taxon>Bangiophyceae</taxon>
        <taxon>Porphyridiales</taxon>
        <taxon>Porphyridiaceae</taxon>
        <taxon>Porphyridium</taxon>
    </lineage>
</organism>
<evidence type="ECO:0000313" key="3">
    <source>
        <dbReference type="Proteomes" id="UP000324585"/>
    </source>
</evidence>
<dbReference type="InterPro" id="IPR011989">
    <property type="entry name" value="ARM-like"/>
</dbReference>